<keyword evidence="2 7" id="KW-0597">Phosphoprotein</keyword>
<sequence>MARPVGIDLGTTNSVVSVLEGGEPTVITNTEGARTTPSVVAFAKNGEVLVGEVAKRQAVTNVERTARSVKRHMDDHAWRFPDHGDIDGKRYTAQEISARVLQKLKRDAEEYLGEEVTDAVITVPAYFDDTQRQATKEAGEIAGLNVLRIINEPTAAALAYGLDKENDQTVLVFDLGGGTFDVSLLELGEGVIEVKATNGDTRLGGDDWDQRIVDHLVKQFKNNYGVDLAKDKMAVQRLREAAEKAKIELSSSSETTINLPYVTASAEGPLHLEEKLTRAQFQQLTADLLDRCKGPFHSAIEDAGIKVSDIDHVVLVGGSTRMPAVTELVKELTGKEPHKGVNPDEVVAIGASLQAGVMKGEVKDVLLLDVTPLSLGIETKGGIMTKLIERNTTIPTRRSEIFTTAEDNQPSVTVQVYQGEREIAAYNKKLGMFELTGLPPAPRGVPQIEVAFDIDANGIMHVSAKDLGTGKEQKMTVTGGSALPKDDIDRMVREAERHAEEDRRRREAAETRNQGEQLVYSTEKLLKDNADRIPADARSETDAALADLKEELKGEDTAAIRQAIDRAAQAAQKIGTALYEKSRTEQPTGGAGASAGGANGGADDEVVDAEIVDDDNARAG</sequence>
<evidence type="ECO:0000256" key="3">
    <source>
        <dbReference type="ARBA" id="ARBA00022741"/>
    </source>
</evidence>
<dbReference type="PROSITE" id="PS00297">
    <property type="entry name" value="HSP70_1"/>
    <property type="match status" value="1"/>
</dbReference>
<dbReference type="InterPro" id="IPR012725">
    <property type="entry name" value="Chaperone_DnaK"/>
</dbReference>
<keyword evidence="3 7" id="KW-0547">Nucleotide-binding</keyword>
<keyword evidence="4 7" id="KW-0067">ATP-binding</keyword>
<dbReference type="PRINTS" id="PR00301">
    <property type="entry name" value="HEATSHOCK70"/>
</dbReference>
<feature type="modified residue" description="Phosphothreonine; by autocatalysis" evidence="7">
    <location>
        <position position="179"/>
    </location>
</feature>
<feature type="region of interest" description="Disordered" evidence="10">
    <location>
        <begin position="496"/>
        <end position="518"/>
    </location>
</feature>
<dbReference type="Gene3D" id="1.20.1270.10">
    <property type="match status" value="1"/>
</dbReference>
<comment type="similarity">
    <text evidence="1 7 8">Belongs to the heat shock protein 70 family.</text>
</comment>
<proteinExistence type="evidence at transcript level"/>
<dbReference type="HAMAP" id="MF_00332">
    <property type="entry name" value="DnaK"/>
    <property type="match status" value="1"/>
</dbReference>
<evidence type="ECO:0000256" key="2">
    <source>
        <dbReference type="ARBA" id="ARBA00022553"/>
    </source>
</evidence>
<evidence type="ECO:0000256" key="4">
    <source>
        <dbReference type="ARBA" id="ARBA00022840"/>
    </source>
</evidence>
<feature type="compositionally biased region" description="Acidic residues" evidence="10">
    <location>
        <begin position="602"/>
        <end position="614"/>
    </location>
</feature>
<accession>A0ABX3YDZ4</accession>
<dbReference type="NCBIfam" id="NF001413">
    <property type="entry name" value="PRK00290.1"/>
    <property type="match status" value="1"/>
</dbReference>
<dbReference type="EMBL" id="MRYD01000152">
    <property type="protein sequence ID" value="OSZ57968.1"/>
    <property type="molecule type" value="Genomic_DNA"/>
</dbReference>
<dbReference type="PROSITE" id="PS00329">
    <property type="entry name" value="HSP70_2"/>
    <property type="match status" value="1"/>
</dbReference>
<reference evidence="11 12" key="1">
    <citation type="submission" date="2016-12" db="EMBL/GenBank/DDBJ databases">
        <title>Genome Mining:The Detection of Biosynthetic Gene Clusters to Aid in the Expression of Curamycin A produced by Streptomyces sp. strain CZA14.</title>
        <authorList>
            <person name="Durrell K.A."/>
            <person name="Kirby B.M."/>
            <person name="Khan W."/>
            <person name="Mthethwa T."/>
            <person name="Le Roes-Hill M."/>
        </authorList>
    </citation>
    <scope>NUCLEOTIDE SEQUENCE [LARGE SCALE GENOMIC DNA]</scope>
    <source>
        <strain evidence="11 12">CZA14</strain>
    </source>
</reference>
<dbReference type="PANTHER" id="PTHR19375">
    <property type="entry name" value="HEAT SHOCK PROTEIN 70KDA"/>
    <property type="match status" value="1"/>
</dbReference>
<evidence type="ECO:0000313" key="12">
    <source>
        <dbReference type="Proteomes" id="UP000194266"/>
    </source>
</evidence>
<keyword evidence="6 7" id="KW-0143">Chaperone</keyword>
<dbReference type="RefSeq" id="WP_086171440.1">
    <property type="nucleotide sequence ID" value="NZ_MRYD01000152.1"/>
</dbReference>
<protein>
    <recommendedName>
        <fullName evidence="7">Chaperone protein DnaK</fullName>
    </recommendedName>
    <alternativeName>
        <fullName evidence="7">HSP70</fullName>
    </alternativeName>
    <alternativeName>
        <fullName evidence="7">Heat shock 70 kDa protein</fullName>
    </alternativeName>
    <alternativeName>
        <fullName evidence="7">Heat shock protein 70</fullName>
    </alternativeName>
</protein>
<dbReference type="SUPFAM" id="SSF53067">
    <property type="entry name" value="Actin-like ATPase domain"/>
    <property type="match status" value="2"/>
</dbReference>
<dbReference type="Pfam" id="PF00012">
    <property type="entry name" value="HSP70"/>
    <property type="match status" value="1"/>
</dbReference>
<feature type="compositionally biased region" description="Basic and acidic residues" evidence="10">
    <location>
        <begin position="496"/>
        <end position="510"/>
    </location>
</feature>
<dbReference type="CDD" id="cd10234">
    <property type="entry name" value="ASKHA_NBD_HSP70_DnaK-like"/>
    <property type="match status" value="1"/>
</dbReference>
<keyword evidence="5 7" id="KW-0346">Stress response</keyword>
<keyword evidence="9" id="KW-0175">Coiled coil</keyword>
<dbReference type="Proteomes" id="UP000194266">
    <property type="component" value="Unassembled WGS sequence"/>
</dbReference>
<comment type="induction">
    <text evidence="7">By stress conditions e.g. heat shock.</text>
</comment>
<dbReference type="InterPro" id="IPR029048">
    <property type="entry name" value="HSP70_C_sf"/>
</dbReference>
<dbReference type="PROSITE" id="PS01036">
    <property type="entry name" value="HSP70_3"/>
    <property type="match status" value="1"/>
</dbReference>
<feature type="region of interest" description="Disordered" evidence="10">
    <location>
        <begin position="578"/>
        <end position="620"/>
    </location>
</feature>
<evidence type="ECO:0000256" key="8">
    <source>
        <dbReference type="RuleBase" id="RU003322"/>
    </source>
</evidence>
<evidence type="ECO:0000256" key="5">
    <source>
        <dbReference type="ARBA" id="ARBA00023016"/>
    </source>
</evidence>
<comment type="caution">
    <text evidence="11">The sequence shown here is derived from an EMBL/GenBank/DDBJ whole genome shotgun (WGS) entry which is preliminary data.</text>
</comment>
<organism evidence="11 12">
    <name type="scientific">Streptomyces pharetrae CZA14</name>
    <dbReference type="NCBI Taxonomy" id="1144883"/>
    <lineage>
        <taxon>Bacteria</taxon>
        <taxon>Bacillati</taxon>
        <taxon>Actinomycetota</taxon>
        <taxon>Actinomycetes</taxon>
        <taxon>Kitasatosporales</taxon>
        <taxon>Streptomycetaceae</taxon>
        <taxon>Streptomyces</taxon>
    </lineage>
</organism>
<dbReference type="Gene3D" id="2.60.34.10">
    <property type="entry name" value="Substrate Binding Domain Of DNAk, Chain A, domain 1"/>
    <property type="match status" value="1"/>
</dbReference>
<evidence type="ECO:0000256" key="9">
    <source>
        <dbReference type="SAM" id="Coils"/>
    </source>
</evidence>
<gene>
    <name evidence="7" type="primary">dnaK</name>
    <name evidence="11" type="ORF">OQI_24330</name>
</gene>
<dbReference type="Gene3D" id="3.90.640.10">
    <property type="entry name" value="Actin, Chain A, domain 4"/>
    <property type="match status" value="1"/>
</dbReference>
<evidence type="ECO:0000256" key="7">
    <source>
        <dbReference type="HAMAP-Rule" id="MF_00332"/>
    </source>
</evidence>
<dbReference type="SUPFAM" id="SSF100934">
    <property type="entry name" value="Heat shock protein 70kD (HSP70), C-terminal subdomain"/>
    <property type="match status" value="1"/>
</dbReference>
<keyword evidence="12" id="KW-1185">Reference proteome</keyword>
<dbReference type="SUPFAM" id="SSF100920">
    <property type="entry name" value="Heat shock protein 70kD (HSP70), peptide-binding domain"/>
    <property type="match status" value="1"/>
</dbReference>
<dbReference type="InterPro" id="IPR029047">
    <property type="entry name" value="HSP70_peptide-bd_sf"/>
</dbReference>
<dbReference type="InterPro" id="IPR013126">
    <property type="entry name" value="Hsp_70_fam"/>
</dbReference>
<feature type="compositionally biased region" description="Gly residues" evidence="10">
    <location>
        <begin position="589"/>
        <end position="600"/>
    </location>
</feature>
<comment type="function">
    <text evidence="7">Acts as a chaperone.</text>
</comment>
<dbReference type="InterPro" id="IPR018181">
    <property type="entry name" value="Heat_shock_70_CS"/>
</dbReference>
<dbReference type="Gene3D" id="3.30.420.40">
    <property type="match status" value="2"/>
</dbReference>
<evidence type="ECO:0000256" key="6">
    <source>
        <dbReference type="ARBA" id="ARBA00023186"/>
    </source>
</evidence>
<evidence type="ECO:0000313" key="11">
    <source>
        <dbReference type="EMBL" id="OSZ57968.1"/>
    </source>
</evidence>
<name>A0ABX3YDZ4_9ACTN</name>
<feature type="coiled-coil region" evidence="9">
    <location>
        <begin position="228"/>
        <end position="255"/>
    </location>
</feature>
<evidence type="ECO:0000256" key="1">
    <source>
        <dbReference type="ARBA" id="ARBA00007381"/>
    </source>
</evidence>
<dbReference type="NCBIfam" id="TIGR02350">
    <property type="entry name" value="prok_dnaK"/>
    <property type="match status" value="1"/>
</dbReference>
<evidence type="ECO:0000256" key="10">
    <source>
        <dbReference type="SAM" id="MobiDB-lite"/>
    </source>
</evidence>
<dbReference type="InterPro" id="IPR043129">
    <property type="entry name" value="ATPase_NBD"/>
</dbReference>